<name>A0A6A5QBL0_AMPQU</name>
<evidence type="ECO:0000256" key="1">
    <source>
        <dbReference type="SAM" id="MobiDB-lite"/>
    </source>
</evidence>
<accession>A0A6A5QBL0</accession>
<protein>
    <submittedName>
        <fullName evidence="2">Uncharacterized protein</fullName>
    </submittedName>
</protein>
<dbReference type="EMBL" id="ML979140">
    <property type="protein sequence ID" value="KAF1912208.1"/>
    <property type="molecule type" value="Genomic_DNA"/>
</dbReference>
<keyword evidence="3" id="KW-1185">Reference proteome</keyword>
<evidence type="ECO:0000313" key="3">
    <source>
        <dbReference type="Proteomes" id="UP000800096"/>
    </source>
</evidence>
<organism evidence="2 3">
    <name type="scientific">Ampelomyces quisqualis</name>
    <name type="common">Powdery mildew agent</name>
    <dbReference type="NCBI Taxonomy" id="50730"/>
    <lineage>
        <taxon>Eukaryota</taxon>
        <taxon>Fungi</taxon>
        <taxon>Dikarya</taxon>
        <taxon>Ascomycota</taxon>
        <taxon>Pezizomycotina</taxon>
        <taxon>Dothideomycetes</taxon>
        <taxon>Pleosporomycetidae</taxon>
        <taxon>Pleosporales</taxon>
        <taxon>Pleosporineae</taxon>
        <taxon>Phaeosphaeriaceae</taxon>
        <taxon>Ampelomyces</taxon>
    </lineage>
</organism>
<sequence length="103" mass="11473">MPRNSGTVHHCPGRNGWVGNISPGNCHKITTGVRTHCTTHSKICEGPCDGKWAHLKNQPGCLQCKSKWDANERNKQAAIAKAKEDAKKKGKDDWFHETKGRKK</sequence>
<gene>
    <name evidence="2" type="ORF">BDU57DRAFT_522349</name>
</gene>
<dbReference type="Proteomes" id="UP000800096">
    <property type="component" value="Unassembled WGS sequence"/>
</dbReference>
<feature type="region of interest" description="Disordered" evidence="1">
    <location>
        <begin position="75"/>
        <end position="103"/>
    </location>
</feature>
<reference evidence="2" key="1">
    <citation type="journal article" date="2020" name="Stud. Mycol.">
        <title>101 Dothideomycetes genomes: a test case for predicting lifestyles and emergence of pathogens.</title>
        <authorList>
            <person name="Haridas S."/>
            <person name="Albert R."/>
            <person name="Binder M."/>
            <person name="Bloem J."/>
            <person name="Labutti K."/>
            <person name="Salamov A."/>
            <person name="Andreopoulos B."/>
            <person name="Baker S."/>
            <person name="Barry K."/>
            <person name="Bills G."/>
            <person name="Bluhm B."/>
            <person name="Cannon C."/>
            <person name="Castanera R."/>
            <person name="Culley D."/>
            <person name="Daum C."/>
            <person name="Ezra D."/>
            <person name="Gonzalez J."/>
            <person name="Henrissat B."/>
            <person name="Kuo A."/>
            <person name="Liang C."/>
            <person name="Lipzen A."/>
            <person name="Lutzoni F."/>
            <person name="Magnuson J."/>
            <person name="Mondo S."/>
            <person name="Nolan M."/>
            <person name="Ohm R."/>
            <person name="Pangilinan J."/>
            <person name="Park H.-J."/>
            <person name="Ramirez L."/>
            <person name="Alfaro M."/>
            <person name="Sun H."/>
            <person name="Tritt A."/>
            <person name="Yoshinaga Y."/>
            <person name="Zwiers L.-H."/>
            <person name="Turgeon B."/>
            <person name="Goodwin S."/>
            <person name="Spatafora J."/>
            <person name="Crous P."/>
            <person name="Grigoriev I."/>
        </authorList>
    </citation>
    <scope>NUCLEOTIDE SEQUENCE</scope>
    <source>
        <strain evidence="2">HMLAC05119</strain>
    </source>
</reference>
<dbReference type="AlphaFoldDB" id="A0A6A5QBL0"/>
<evidence type="ECO:0000313" key="2">
    <source>
        <dbReference type="EMBL" id="KAF1912208.1"/>
    </source>
</evidence>
<dbReference type="OrthoDB" id="3787552at2759"/>
<proteinExistence type="predicted"/>